<dbReference type="EMBL" id="JAFJZO010000036">
    <property type="protein sequence ID" value="KAG5490074.1"/>
    <property type="molecule type" value="Genomic_DNA"/>
</dbReference>
<reference evidence="1 2" key="1">
    <citation type="submission" date="2021-02" db="EMBL/GenBank/DDBJ databases">
        <title>Porcisia hertigi Genome sequencing and assembly.</title>
        <authorList>
            <person name="Almutairi H."/>
            <person name="Gatherer D."/>
        </authorList>
    </citation>
    <scope>NUCLEOTIDE SEQUENCE [LARGE SCALE GENOMIC DNA]</scope>
    <source>
        <strain evidence="1 2">C119</strain>
    </source>
</reference>
<dbReference type="SUPFAM" id="SSF47391">
    <property type="entry name" value="Dimerization-anchoring domain of cAMP-dependent PK regulatory subunit"/>
    <property type="match status" value="1"/>
</dbReference>
<organism evidence="1 2">
    <name type="scientific">Porcisia hertigi</name>
    <dbReference type="NCBI Taxonomy" id="2761500"/>
    <lineage>
        <taxon>Eukaryota</taxon>
        <taxon>Discoba</taxon>
        <taxon>Euglenozoa</taxon>
        <taxon>Kinetoplastea</taxon>
        <taxon>Metakinetoplastina</taxon>
        <taxon>Trypanosomatida</taxon>
        <taxon>Trypanosomatidae</taxon>
        <taxon>Leishmaniinae</taxon>
        <taxon>Porcisia</taxon>
    </lineage>
</organism>
<comment type="caution">
    <text evidence="1">The sequence shown here is derived from an EMBL/GenBank/DDBJ whole genome shotgun (WGS) entry which is preliminary data.</text>
</comment>
<gene>
    <name evidence="1" type="ORF">JKF63_00193</name>
</gene>
<accession>A0A836HEN9</accession>
<protein>
    <submittedName>
        <fullName evidence="1">Uncharacterized protein</fullName>
    </submittedName>
</protein>
<dbReference type="KEGG" id="phet:94286322"/>
<keyword evidence="2" id="KW-1185">Reference proteome</keyword>
<evidence type="ECO:0000313" key="1">
    <source>
        <dbReference type="EMBL" id="KAG5490074.1"/>
    </source>
</evidence>
<proteinExistence type="predicted"/>
<dbReference type="AlphaFoldDB" id="A0A836HEN9"/>
<dbReference type="RefSeq" id="XP_067752402.1">
    <property type="nucleotide sequence ID" value="XM_067896245.1"/>
</dbReference>
<dbReference type="Proteomes" id="UP000674318">
    <property type="component" value="Unassembled WGS sequence"/>
</dbReference>
<evidence type="ECO:0000313" key="2">
    <source>
        <dbReference type="Proteomes" id="UP000674318"/>
    </source>
</evidence>
<dbReference type="OrthoDB" id="264067at2759"/>
<dbReference type="GeneID" id="94286322"/>
<name>A0A836HEN9_9TRYP</name>
<sequence length="99" mass="11733">MAENLERLQWRINNAIEQQMASPETNYISELLAASLAVDNSNEELKLLDYRWQTYLDKQYVQSQHLDEFLEGLVQHLLKKKPDRPLEELLLYLKSESIQ</sequence>